<dbReference type="GO" id="GO:0042597">
    <property type="term" value="C:periplasmic space"/>
    <property type="evidence" value="ECO:0007669"/>
    <property type="project" value="UniProtKB-SubCell"/>
</dbReference>
<dbReference type="PIRSF" id="PIRSF009103">
    <property type="entry name" value="Ivy"/>
    <property type="match status" value="1"/>
</dbReference>
<evidence type="ECO:0000313" key="8">
    <source>
        <dbReference type="EMBL" id="MTH79524.1"/>
    </source>
</evidence>
<dbReference type="Gene3D" id="3.40.1420.10">
    <property type="entry name" value="Inhibitor of vertebrate lysozyme"/>
    <property type="match status" value="1"/>
</dbReference>
<gene>
    <name evidence="8" type="ORF">GL286_17560</name>
</gene>
<dbReference type="Proteomes" id="UP000478183">
    <property type="component" value="Unassembled WGS sequence"/>
</dbReference>
<dbReference type="EMBL" id="WMIE01000016">
    <property type="protein sequence ID" value="MTH79524.1"/>
    <property type="molecule type" value="Genomic_DNA"/>
</dbReference>
<organism evidence="8 9">
    <name type="scientific">Paracoccus aestuariivivens</name>
    <dbReference type="NCBI Taxonomy" id="1820333"/>
    <lineage>
        <taxon>Bacteria</taxon>
        <taxon>Pseudomonadati</taxon>
        <taxon>Pseudomonadota</taxon>
        <taxon>Alphaproteobacteria</taxon>
        <taxon>Rhodobacterales</taxon>
        <taxon>Paracoccaceae</taxon>
        <taxon>Paracoccus</taxon>
    </lineage>
</organism>
<dbReference type="RefSeq" id="WP_155096874.1">
    <property type="nucleotide sequence ID" value="NZ_WMIE01000016.1"/>
</dbReference>
<comment type="subcellular location">
    <subcellularLocation>
        <location evidence="1">Periplasm</location>
    </subcellularLocation>
</comment>
<keyword evidence="3 7" id="KW-0732">Signal</keyword>
<evidence type="ECO:0000256" key="5">
    <source>
        <dbReference type="PIRSR" id="PIRSR009103-1"/>
    </source>
</evidence>
<dbReference type="Pfam" id="PF08816">
    <property type="entry name" value="Ivy"/>
    <property type="match status" value="1"/>
</dbReference>
<name>A0A6L6JH97_9RHOB</name>
<evidence type="ECO:0000256" key="2">
    <source>
        <dbReference type="ARBA" id="ARBA00009724"/>
    </source>
</evidence>
<evidence type="ECO:0000256" key="6">
    <source>
        <dbReference type="PIRSR" id="PIRSR009103-2"/>
    </source>
</evidence>
<dbReference type="OrthoDB" id="9033596at2"/>
<keyword evidence="4" id="KW-0574">Periplasm</keyword>
<evidence type="ECO:0000256" key="1">
    <source>
        <dbReference type="ARBA" id="ARBA00004418"/>
    </source>
</evidence>
<keyword evidence="9" id="KW-1185">Reference proteome</keyword>
<reference evidence="8 9" key="1">
    <citation type="submission" date="2019-11" db="EMBL/GenBank/DDBJ databases">
        <authorList>
            <person name="Dong K."/>
        </authorList>
    </citation>
    <scope>NUCLEOTIDE SEQUENCE [LARGE SCALE GENOMIC DNA]</scope>
    <source>
        <strain evidence="8 9">NBRC 111993</strain>
    </source>
</reference>
<feature type="disulfide bond" evidence="6">
    <location>
        <begin position="79"/>
        <end position="84"/>
    </location>
</feature>
<comment type="caution">
    <text evidence="8">The sequence shown here is derived from an EMBL/GenBank/DDBJ whole genome shotgun (WGS) entry which is preliminary data.</text>
</comment>
<evidence type="ECO:0000256" key="3">
    <source>
        <dbReference type="ARBA" id="ARBA00022729"/>
    </source>
</evidence>
<feature type="chain" id="PRO_5026798507" evidence="7">
    <location>
        <begin position="23"/>
        <end position="151"/>
    </location>
</feature>
<dbReference type="InterPro" id="IPR036501">
    <property type="entry name" value="Inhibitor_vert_lysozyme_sf"/>
</dbReference>
<dbReference type="AlphaFoldDB" id="A0A6L6JH97"/>
<comment type="similarity">
    <text evidence="2">Belongs to the ivy family.</text>
</comment>
<evidence type="ECO:0000256" key="7">
    <source>
        <dbReference type="SAM" id="SignalP"/>
    </source>
</evidence>
<accession>A0A6L6JH97</accession>
<evidence type="ECO:0000256" key="4">
    <source>
        <dbReference type="ARBA" id="ARBA00022764"/>
    </source>
</evidence>
<sequence>MTLPRTAIAAALAFAAILPAYAEQPPTLADMGQVAALKTAFEAMFANSEKPEWLADGIVTTPSQVASFNGQSWLVMSGCKPHDCASNQIAVIYSTTTGTMHGVLSEAAENAPQMLTWLNIGGGAESIDGRTILFAALTGSLANHPDAFDYD</sequence>
<keyword evidence="6" id="KW-1015">Disulfide bond</keyword>
<dbReference type="InterPro" id="IPR014453">
    <property type="entry name" value="Inhibitor_vertebrate_lysozyme"/>
</dbReference>
<protein>
    <submittedName>
        <fullName evidence="8">C-lysozyme inhibitor</fullName>
    </submittedName>
</protein>
<feature type="signal peptide" evidence="7">
    <location>
        <begin position="1"/>
        <end position="22"/>
    </location>
</feature>
<proteinExistence type="inferred from homology"/>
<feature type="site" description="Important for lysozyme inhibition" evidence="5">
    <location>
        <position position="82"/>
    </location>
</feature>
<evidence type="ECO:0000313" key="9">
    <source>
        <dbReference type="Proteomes" id="UP000478183"/>
    </source>
</evidence>
<dbReference type="SUPFAM" id="SSF89872">
    <property type="entry name" value="Inhibitor of vertebrate lysozyme, Ivy"/>
    <property type="match status" value="1"/>
</dbReference>